<dbReference type="Pfam" id="PF01817">
    <property type="entry name" value="CM_2"/>
    <property type="match status" value="1"/>
</dbReference>
<proteinExistence type="predicted"/>
<dbReference type="InterPro" id="IPR036979">
    <property type="entry name" value="CM_dom_sf"/>
</dbReference>
<name>A0A6C0K685_9ZZZZ</name>
<dbReference type="EMBL" id="MN740789">
    <property type="protein sequence ID" value="QHU11758.1"/>
    <property type="molecule type" value="Genomic_DNA"/>
</dbReference>
<reference evidence="2" key="1">
    <citation type="journal article" date="2020" name="Nature">
        <title>Giant virus diversity and host interactions through global metagenomics.</title>
        <authorList>
            <person name="Schulz F."/>
            <person name="Roux S."/>
            <person name="Paez-Espino D."/>
            <person name="Jungbluth S."/>
            <person name="Walsh D.A."/>
            <person name="Denef V.J."/>
            <person name="McMahon K.D."/>
            <person name="Konstantinidis K.T."/>
            <person name="Eloe-Fadrosh E.A."/>
            <person name="Kyrpides N.C."/>
            <person name="Woyke T."/>
        </authorList>
    </citation>
    <scope>NUCLEOTIDE SEQUENCE</scope>
    <source>
        <strain evidence="2">GVMAG-S-1101169-75</strain>
    </source>
</reference>
<dbReference type="Gene3D" id="1.20.59.10">
    <property type="entry name" value="Chorismate mutase"/>
    <property type="match status" value="1"/>
</dbReference>
<dbReference type="GO" id="GO:0004106">
    <property type="term" value="F:chorismate mutase activity"/>
    <property type="evidence" value="ECO:0007669"/>
    <property type="project" value="InterPro"/>
</dbReference>
<protein>
    <recommendedName>
        <fullName evidence="1">Chorismate mutase domain-containing protein</fullName>
    </recommendedName>
</protein>
<dbReference type="InterPro" id="IPR002701">
    <property type="entry name" value="CM_II_prokaryot"/>
</dbReference>
<feature type="domain" description="Chorismate mutase" evidence="1">
    <location>
        <begin position="33"/>
        <end position="119"/>
    </location>
</feature>
<dbReference type="InterPro" id="IPR036263">
    <property type="entry name" value="Chorismate_II_sf"/>
</dbReference>
<dbReference type="SUPFAM" id="SSF48600">
    <property type="entry name" value="Chorismate mutase II"/>
    <property type="match status" value="1"/>
</dbReference>
<accession>A0A6C0K685</accession>
<dbReference type="SMART" id="SM00830">
    <property type="entry name" value="CM_2"/>
    <property type="match status" value="1"/>
</dbReference>
<sequence>MRFFWFLCLLWTTTSSVVAMSNAPGVVERFVTYPPTSALNLLRNKIDRVDDALYYLLTLRIMLTNETRIYKRRVGCPEREKQILDRLHVSGGNRLSRDMINEVWNVIFRHSRDAQYKYRWLE</sequence>
<dbReference type="PROSITE" id="PS51168">
    <property type="entry name" value="CHORISMATE_MUT_2"/>
    <property type="match status" value="1"/>
</dbReference>
<organism evidence="2">
    <name type="scientific">viral metagenome</name>
    <dbReference type="NCBI Taxonomy" id="1070528"/>
    <lineage>
        <taxon>unclassified sequences</taxon>
        <taxon>metagenomes</taxon>
        <taxon>organismal metagenomes</taxon>
    </lineage>
</organism>
<evidence type="ECO:0000259" key="1">
    <source>
        <dbReference type="PROSITE" id="PS51168"/>
    </source>
</evidence>
<evidence type="ECO:0000313" key="2">
    <source>
        <dbReference type="EMBL" id="QHU11758.1"/>
    </source>
</evidence>
<dbReference type="GO" id="GO:0046417">
    <property type="term" value="P:chorismate metabolic process"/>
    <property type="evidence" value="ECO:0007669"/>
    <property type="project" value="InterPro"/>
</dbReference>
<dbReference type="AlphaFoldDB" id="A0A6C0K685"/>